<evidence type="ECO:0000313" key="3">
    <source>
        <dbReference type="EMBL" id="KAJ1734786.1"/>
    </source>
</evidence>
<feature type="transmembrane region" description="Helical" evidence="2">
    <location>
        <begin position="474"/>
        <end position="494"/>
    </location>
</feature>
<feature type="region of interest" description="Disordered" evidence="1">
    <location>
        <begin position="66"/>
        <end position="119"/>
    </location>
</feature>
<evidence type="ECO:0008006" key="5">
    <source>
        <dbReference type="Google" id="ProtNLM"/>
    </source>
</evidence>
<dbReference type="PANTHER" id="PTHR40467">
    <property type="match status" value="1"/>
</dbReference>
<keyword evidence="4" id="KW-1185">Reference proteome</keyword>
<sequence length="700" mass="78509">MGTFSFRAPAQDSADGLERILRPWDSPRGHGAQTPSTAAAAAVDSDDDGAACASAAGAAATGHIHYHQHQHHHYHYHYRHSPAPRRQHLPPGQTSTPPPAYPGVEPAEAGAGGRSEPRGAAMDLDLEQDPLTLWHSANAGEDPQDVAGANSAWMAEILNAHGVGQEWAAMPSPEAARQWTCRHATLASSLAPNDDDDEFARYNPHWDDMITFRQTRARVPRERAWSASSGAASLVHAAAGQSGTRGKDRLLAMATNTVGRTLCLTALPVAVVLMWCSVPLVTDVVVNDRGESEERLNFWFFLLFYYGIYNAVALALVTQIFHVYSLTWWPRSMSGVLANVISWVFTTVLGALVYVLGTGIERDPVTWTSLTLLTLLLPVAISFTIIQRHYRRSTRLRRWGAPGAGGAAAVVDPVGDEHRPLMATSTEWRTPSSYRRFLWFCSTFLLWYAALAAGEYLAYVYIESLPHSTRGEFVYVYSWIAIVNVLSLAASWVVTAKIRSWPLQYIYTLYFFTTYFIFYRNLFARLENPEQVVLLQLGASLWVVVIYPLRMARWVYRVLAFVCHWGDDYPYEAYARQLGRSFFLRNKAENTTILGFLCWVTILHFGPNRRHYPFFRFEPADGGPSYEYSLTVRASIYAWASEFVASRVVRCLFRWLYGQNISSEAVHDFGRYPHVVSAMVLVTIHVLQNILFGTIHLNFG</sequence>
<evidence type="ECO:0000313" key="4">
    <source>
        <dbReference type="Proteomes" id="UP001143981"/>
    </source>
</evidence>
<name>A0A9W7YG86_9FUNG</name>
<comment type="caution">
    <text evidence="3">The sequence shown here is derived from an EMBL/GenBank/DDBJ whole genome shotgun (WGS) entry which is preliminary data.</text>
</comment>
<keyword evidence="2" id="KW-0472">Membrane</keyword>
<dbReference type="AlphaFoldDB" id="A0A9W7YG86"/>
<feature type="transmembrane region" description="Helical" evidence="2">
    <location>
        <begin position="437"/>
        <end position="462"/>
    </location>
</feature>
<dbReference type="Proteomes" id="UP001143981">
    <property type="component" value="Unassembled WGS sequence"/>
</dbReference>
<protein>
    <recommendedName>
        <fullName evidence="5">Transmembrane protein</fullName>
    </recommendedName>
</protein>
<dbReference type="SUPFAM" id="SSF103473">
    <property type="entry name" value="MFS general substrate transporter"/>
    <property type="match status" value="1"/>
</dbReference>
<proteinExistence type="predicted"/>
<keyword evidence="2" id="KW-0812">Transmembrane</keyword>
<feature type="transmembrane region" description="Helical" evidence="2">
    <location>
        <begin position="298"/>
        <end position="324"/>
    </location>
</feature>
<feature type="transmembrane region" description="Helical" evidence="2">
    <location>
        <begin position="531"/>
        <end position="549"/>
    </location>
</feature>
<feature type="transmembrane region" description="Helical" evidence="2">
    <location>
        <begin position="257"/>
        <end position="278"/>
    </location>
</feature>
<evidence type="ECO:0000256" key="1">
    <source>
        <dbReference type="SAM" id="MobiDB-lite"/>
    </source>
</evidence>
<accession>A0A9W7YG86</accession>
<dbReference type="InterPro" id="IPR039966">
    <property type="entry name" value="C553.12c"/>
</dbReference>
<evidence type="ECO:0000256" key="2">
    <source>
        <dbReference type="SAM" id="Phobius"/>
    </source>
</evidence>
<feature type="transmembrane region" description="Helical" evidence="2">
    <location>
        <begin position="501"/>
        <end position="519"/>
    </location>
</feature>
<dbReference type="OrthoDB" id="5541877at2759"/>
<dbReference type="PANTHER" id="PTHR40467:SF1">
    <property type="match status" value="1"/>
</dbReference>
<feature type="transmembrane region" description="Helical" evidence="2">
    <location>
        <begin position="336"/>
        <end position="355"/>
    </location>
</feature>
<feature type="compositionally biased region" description="Basic residues" evidence="1">
    <location>
        <begin position="66"/>
        <end position="88"/>
    </location>
</feature>
<gene>
    <name evidence="3" type="ORF">LPJ61_000895</name>
</gene>
<organism evidence="3 4">
    <name type="scientific">Coemansia biformis</name>
    <dbReference type="NCBI Taxonomy" id="1286918"/>
    <lineage>
        <taxon>Eukaryota</taxon>
        <taxon>Fungi</taxon>
        <taxon>Fungi incertae sedis</taxon>
        <taxon>Zoopagomycota</taxon>
        <taxon>Kickxellomycotina</taxon>
        <taxon>Kickxellomycetes</taxon>
        <taxon>Kickxellales</taxon>
        <taxon>Kickxellaceae</taxon>
        <taxon>Coemansia</taxon>
    </lineage>
</organism>
<feature type="transmembrane region" description="Helical" evidence="2">
    <location>
        <begin position="367"/>
        <end position="386"/>
    </location>
</feature>
<reference evidence="3" key="1">
    <citation type="submission" date="2022-07" db="EMBL/GenBank/DDBJ databases">
        <title>Phylogenomic reconstructions and comparative analyses of Kickxellomycotina fungi.</title>
        <authorList>
            <person name="Reynolds N.K."/>
            <person name="Stajich J.E."/>
            <person name="Barry K."/>
            <person name="Grigoriev I.V."/>
            <person name="Crous P."/>
            <person name="Smith M.E."/>
        </authorList>
    </citation>
    <scope>NUCLEOTIDE SEQUENCE</scope>
    <source>
        <strain evidence="3">BCRC 34381</strain>
    </source>
</reference>
<dbReference type="EMBL" id="JANBOI010000057">
    <property type="protein sequence ID" value="KAJ1734786.1"/>
    <property type="molecule type" value="Genomic_DNA"/>
</dbReference>
<dbReference type="InterPro" id="IPR036259">
    <property type="entry name" value="MFS_trans_sf"/>
</dbReference>
<keyword evidence="2" id="KW-1133">Transmembrane helix</keyword>
<feature type="compositionally biased region" description="Low complexity" evidence="1">
    <location>
        <begin position="31"/>
        <end position="42"/>
    </location>
</feature>
<feature type="region of interest" description="Disordered" evidence="1">
    <location>
        <begin position="21"/>
        <end position="42"/>
    </location>
</feature>